<organism evidence="1">
    <name type="scientific">Anguilla anguilla</name>
    <name type="common">European freshwater eel</name>
    <name type="synonym">Muraena anguilla</name>
    <dbReference type="NCBI Taxonomy" id="7936"/>
    <lineage>
        <taxon>Eukaryota</taxon>
        <taxon>Metazoa</taxon>
        <taxon>Chordata</taxon>
        <taxon>Craniata</taxon>
        <taxon>Vertebrata</taxon>
        <taxon>Euteleostomi</taxon>
        <taxon>Actinopterygii</taxon>
        <taxon>Neopterygii</taxon>
        <taxon>Teleostei</taxon>
        <taxon>Anguilliformes</taxon>
        <taxon>Anguillidae</taxon>
        <taxon>Anguilla</taxon>
    </lineage>
</organism>
<dbReference type="EMBL" id="GBXM01084507">
    <property type="protein sequence ID" value="JAH24070.1"/>
    <property type="molecule type" value="Transcribed_RNA"/>
</dbReference>
<reference evidence="1" key="1">
    <citation type="submission" date="2014-11" db="EMBL/GenBank/DDBJ databases">
        <authorList>
            <person name="Amaro Gonzalez C."/>
        </authorList>
    </citation>
    <scope>NUCLEOTIDE SEQUENCE</scope>
</reference>
<sequence length="73" mass="8533">MSYPLETTLLSTHTHAHTHAHAHIYTMQTCSCRYTETHGNACRRFFQFAWKFQNETDKLLLVTAGVNFWIANM</sequence>
<protein>
    <submittedName>
        <fullName evidence="1">Uncharacterized protein</fullName>
    </submittedName>
</protein>
<proteinExistence type="predicted"/>
<name>A0A0E9R6G4_ANGAN</name>
<reference evidence="1" key="2">
    <citation type="journal article" date="2015" name="Fish Shellfish Immunol.">
        <title>Early steps in the European eel (Anguilla anguilla)-Vibrio vulnificus interaction in the gills: Role of the RtxA13 toxin.</title>
        <authorList>
            <person name="Callol A."/>
            <person name="Pajuelo D."/>
            <person name="Ebbesson L."/>
            <person name="Teles M."/>
            <person name="MacKenzie S."/>
            <person name="Amaro C."/>
        </authorList>
    </citation>
    <scope>NUCLEOTIDE SEQUENCE</scope>
</reference>
<accession>A0A0E9R6G4</accession>
<dbReference type="AlphaFoldDB" id="A0A0E9R6G4"/>
<evidence type="ECO:0000313" key="1">
    <source>
        <dbReference type="EMBL" id="JAH24070.1"/>
    </source>
</evidence>